<name>A0A292PPY4_9PEZI</name>
<evidence type="ECO:0000313" key="2">
    <source>
        <dbReference type="EMBL" id="CUS08765.1"/>
    </source>
</evidence>
<dbReference type="PANTHER" id="PTHR21192">
    <property type="entry name" value="NUCLEAR PROTEIN E3-3"/>
    <property type="match status" value="1"/>
</dbReference>
<dbReference type="Proteomes" id="UP001412239">
    <property type="component" value="Unassembled WGS sequence"/>
</dbReference>
<reference evidence="2" key="1">
    <citation type="submission" date="2015-10" db="EMBL/GenBank/DDBJ databases">
        <authorList>
            <person name="Regsiter A."/>
            <person name="william w."/>
        </authorList>
    </citation>
    <scope>NUCLEOTIDE SEQUENCE</scope>
    <source>
        <strain evidence="2">Montdore</strain>
    </source>
</reference>
<accession>A0A292PPY4</accession>
<dbReference type="Pfam" id="PF04430">
    <property type="entry name" value="DUF498"/>
    <property type="match status" value="1"/>
</dbReference>
<dbReference type="InterPro" id="IPR007523">
    <property type="entry name" value="NDUFAF3/AAMDC"/>
</dbReference>
<feature type="non-terminal residue" evidence="2">
    <location>
        <position position="1"/>
    </location>
</feature>
<dbReference type="AlphaFoldDB" id="A0A292PPY4"/>
<gene>
    <name evidence="2" type="ORF">GSTUAT00007130001</name>
</gene>
<protein>
    <recommendedName>
        <fullName evidence="4">NADH dehydrogenase [ubiquinone] 1 alpha subcomplex assembly factor 3</fullName>
    </recommendedName>
</protein>
<evidence type="ECO:0000256" key="1">
    <source>
        <dbReference type="SAM" id="MobiDB-lite"/>
    </source>
</evidence>
<sequence>PTPPRSRSLYPTLHPSRARAPEPATPAAPGISGLDIYGDLPGPVNSVEALYDTHFLLASGTRTAAGSGVFLLNDCVFAWAPDAACKDGLVGFGEGAWGVLEVVWPKPELLIIGTGKRTLLLAPDDRRRIAELGVRVDIMDTGSAAAEFNLLATERGGGIAGALLAGGFRG</sequence>
<dbReference type="SUPFAM" id="SSF64076">
    <property type="entry name" value="MTH938-like"/>
    <property type="match status" value="1"/>
</dbReference>
<evidence type="ECO:0000313" key="3">
    <source>
        <dbReference type="Proteomes" id="UP001412239"/>
    </source>
</evidence>
<dbReference type="PANTHER" id="PTHR21192:SF2">
    <property type="entry name" value="NADH DEHYDROGENASE [UBIQUINONE] 1 ALPHA SUBCOMPLEX ASSEMBLY FACTOR 3"/>
    <property type="match status" value="1"/>
</dbReference>
<keyword evidence="3" id="KW-1185">Reference proteome</keyword>
<dbReference type="Gene3D" id="3.40.1230.10">
    <property type="entry name" value="MTH938-like"/>
    <property type="match status" value="1"/>
</dbReference>
<dbReference type="EMBL" id="LN891114">
    <property type="protein sequence ID" value="CUS08765.1"/>
    <property type="molecule type" value="Genomic_DNA"/>
</dbReference>
<evidence type="ECO:0008006" key="4">
    <source>
        <dbReference type="Google" id="ProtNLM"/>
    </source>
</evidence>
<proteinExistence type="predicted"/>
<dbReference type="InterPro" id="IPR036748">
    <property type="entry name" value="MTH938-like_sf"/>
</dbReference>
<dbReference type="GO" id="GO:0005743">
    <property type="term" value="C:mitochondrial inner membrane"/>
    <property type="evidence" value="ECO:0007669"/>
    <property type="project" value="TreeGrafter"/>
</dbReference>
<feature type="region of interest" description="Disordered" evidence="1">
    <location>
        <begin position="1"/>
        <end position="25"/>
    </location>
</feature>
<dbReference type="GO" id="GO:0032981">
    <property type="term" value="P:mitochondrial respiratory chain complex I assembly"/>
    <property type="evidence" value="ECO:0007669"/>
    <property type="project" value="TreeGrafter"/>
</dbReference>
<organism evidence="2 3">
    <name type="scientific">Tuber aestivum</name>
    <name type="common">summer truffle</name>
    <dbReference type="NCBI Taxonomy" id="59557"/>
    <lineage>
        <taxon>Eukaryota</taxon>
        <taxon>Fungi</taxon>
        <taxon>Dikarya</taxon>
        <taxon>Ascomycota</taxon>
        <taxon>Pezizomycotina</taxon>
        <taxon>Pezizomycetes</taxon>
        <taxon>Pezizales</taxon>
        <taxon>Tuberaceae</taxon>
        <taxon>Tuber</taxon>
    </lineage>
</organism>
<feature type="non-terminal residue" evidence="2">
    <location>
        <position position="170"/>
    </location>
</feature>